<dbReference type="Pfam" id="PF04082">
    <property type="entry name" value="Fungal_trans"/>
    <property type="match status" value="1"/>
</dbReference>
<sequence>MAEVRTELYVRRTLVVPASVPKDGELSSRKTLAGSLRLSVHDYSVLDANPDGVTFVFTHGNSYNKYFWELIINLLLKRPDLRRFIKRFIAIDAANHGDSAMLNRGVLPAEACWHDVSRDILSTIEFVQAQKPVIGIGHSYGGGGLCHAAMLEPTAFLATILVEPILFAMEAETNMVVQMALRRRDTWKSKADVTAAFQKSKGFRSWDRRQLQVYLDHGIYAEDPNDPSSPVHLTTPKEQEAASYIAAPLPVILELIEKSKGRNHFIWGGNSEVVNHERQEHVARLIKPPSTSQVMAGADHAIPMSRPEQLTAAIAELVMPLFEHLLRCASTSIGIIVAMDSDKQLDSAKASSIEVMTTTDRVDHASEKPERRLSHSTEASKNSGKKTAEKRADDQASPDAAEQPAKKMKRGKYISRACTSCQQRKVKCDGGEPCAQCIARDQPCVSAPKGHNSHAAIDQRSRTFSVGEIDAVRRAGGSTAGNASTMELLARLAEVEHRLNMIPTANFDALLYKSQPHHTKGHSTAGEDHQISSTTDLSNVMESDGQTFAGEISMSPGLQGMDDDMDRMAGDSSGMMAEYPSRSPNPAGDSSPRKIRAWLETILDQHGVVADEEAWRRYLHVFLEEIHILYPILHAPTLWETFNEMWEYSALWPLTSSAEREQKRMAVALVCFCLALGRCSVSSRVTDANGVQSAGWTLYSVGMSLLQDSTEMSNTAAKSLLTLQMLLIRCSTYRFLQVIYLFRLDATQRATRLLALAVSNAHIIGLHRQSTLDNMPAVASQMYTRSWWSIYVLDRRLAIESGRPYLIQDGNVDTALPLDLSDAWLTRFQSRPEKISQLQREVALELASEPITAIPYIAAMVRYSRVVGKAWELLYGVKSANSTSSPMVEYADTVLTDLLDTLPPCLTYDPNIPNEVQFASRLRWQVKQTVLLYTCTHFLRLLMRRPFSSHVRRFDRAEDDEVECATVCASLAARILNVHESIQDDTLKYCFPFSHYLTSSTMIMMGLFTREPSLKRRHRATVLAATRSLNTYCHRIWVSGKMMRWVQKLTSLVQRTFKEGRTDRESSQRRDSVSLNQEARGDDMQQLTPHSDQAIDSENGIPADFQQTRLLGGLQAGKQGHGGSPSWSFGTDGQGPNLPDWAMLDFNFETIIAGEGTVQRALQSGDLATIPENGSSTMKISNIDLDESMFGSLGPNGIFNLDMDMEQATLALFSPDISRYA</sequence>
<dbReference type="Gene3D" id="3.40.50.1820">
    <property type="entry name" value="alpha/beta hydrolase"/>
    <property type="match status" value="1"/>
</dbReference>
<evidence type="ECO:0000256" key="3">
    <source>
        <dbReference type="SAM" id="MobiDB-lite"/>
    </source>
</evidence>
<dbReference type="InterPro" id="IPR000073">
    <property type="entry name" value="AB_hydrolase_1"/>
</dbReference>
<dbReference type="GO" id="GO:0008270">
    <property type="term" value="F:zinc ion binding"/>
    <property type="evidence" value="ECO:0007669"/>
    <property type="project" value="InterPro"/>
</dbReference>
<dbReference type="PANTHER" id="PTHR46910">
    <property type="entry name" value="TRANSCRIPTION FACTOR PDR1"/>
    <property type="match status" value="1"/>
</dbReference>
<dbReference type="InterPro" id="IPR001138">
    <property type="entry name" value="Zn2Cys6_DnaBD"/>
</dbReference>
<dbReference type="InterPro" id="IPR036864">
    <property type="entry name" value="Zn2-C6_fun-type_DNA-bd_sf"/>
</dbReference>
<keyword evidence="1" id="KW-0479">Metal-binding</keyword>
<dbReference type="PANTHER" id="PTHR46910:SF13">
    <property type="entry name" value="SPECIFIC TRANSCRIPTION FACTOR, PUTATIVE (AFU_ORTHOLOGUE AFUA_4G06190)-RELATED"/>
    <property type="match status" value="1"/>
</dbReference>
<keyword evidence="2" id="KW-0539">Nucleus</keyword>
<feature type="region of interest" description="Disordered" evidence="3">
    <location>
        <begin position="356"/>
        <end position="409"/>
    </location>
</feature>
<dbReference type="PROSITE" id="PS50048">
    <property type="entry name" value="ZN2_CY6_FUNGAL_2"/>
    <property type="match status" value="1"/>
</dbReference>
<evidence type="ECO:0000259" key="4">
    <source>
        <dbReference type="PROSITE" id="PS50048"/>
    </source>
</evidence>
<dbReference type="SMART" id="SM00066">
    <property type="entry name" value="GAL4"/>
    <property type="match status" value="1"/>
</dbReference>
<dbReference type="GO" id="GO:0003677">
    <property type="term" value="F:DNA binding"/>
    <property type="evidence" value="ECO:0007669"/>
    <property type="project" value="InterPro"/>
</dbReference>
<gene>
    <name evidence="5" type="ORF">BN1723_004082</name>
</gene>
<feature type="compositionally biased region" description="Basic and acidic residues" evidence="3">
    <location>
        <begin position="1059"/>
        <end position="1072"/>
    </location>
</feature>
<dbReference type="SMART" id="SM00906">
    <property type="entry name" value="Fungal_trans"/>
    <property type="match status" value="1"/>
</dbReference>
<dbReference type="SUPFAM" id="SSF53474">
    <property type="entry name" value="alpha/beta-Hydrolases"/>
    <property type="match status" value="1"/>
</dbReference>
<proteinExistence type="predicted"/>
<dbReference type="InterPro" id="IPR029058">
    <property type="entry name" value="AB_hydrolase_fold"/>
</dbReference>
<accession>A0A0G4MML1</accession>
<dbReference type="GO" id="GO:0006351">
    <property type="term" value="P:DNA-templated transcription"/>
    <property type="evidence" value="ECO:0007669"/>
    <property type="project" value="InterPro"/>
</dbReference>
<reference evidence="6" key="1">
    <citation type="submission" date="2015-05" db="EMBL/GenBank/DDBJ databases">
        <authorList>
            <person name="Fogelqvist Johan"/>
        </authorList>
    </citation>
    <scope>NUCLEOTIDE SEQUENCE [LARGE SCALE GENOMIC DNA]</scope>
</reference>
<feature type="domain" description="Zn(2)-C6 fungal-type" evidence="4">
    <location>
        <begin position="417"/>
        <end position="446"/>
    </location>
</feature>
<dbReference type="Proteomes" id="UP000045706">
    <property type="component" value="Unassembled WGS sequence"/>
</dbReference>
<dbReference type="SUPFAM" id="SSF57701">
    <property type="entry name" value="Zn2/Cys6 DNA-binding domain"/>
    <property type="match status" value="1"/>
</dbReference>
<evidence type="ECO:0000313" key="6">
    <source>
        <dbReference type="Proteomes" id="UP000045706"/>
    </source>
</evidence>
<protein>
    <recommendedName>
        <fullName evidence="4">Zn(2)-C6 fungal-type domain-containing protein</fullName>
    </recommendedName>
</protein>
<dbReference type="InterPro" id="IPR050987">
    <property type="entry name" value="AtrR-like"/>
</dbReference>
<dbReference type="EMBL" id="CVQI01027779">
    <property type="protein sequence ID" value="CRK35290.1"/>
    <property type="molecule type" value="Genomic_DNA"/>
</dbReference>
<dbReference type="CDD" id="cd00067">
    <property type="entry name" value="GAL4"/>
    <property type="match status" value="1"/>
</dbReference>
<dbReference type="Pfam" id="PF12697">
    <property type="entry name" value="Abhydrolase_6"/>
    <property type="match status" value="1"/>
</dbReference>
<feature type="compositionally biased region" description="Basic and acidic residues" evidence="3">
    <location>
        <begin position="360"/>
        <end position="375"/>
    </location>
</feature>
<dbReference type="Pfam" id="PF00172">
    <property type="entry name" value="Zn_clus"/>
    <property type="match status" value="1"/>
</dbReference>
<dbReference type="GO" id="GO:0000981">
    <property type="term" value="F:DNA-binding transcription factor activity, RNA polymerase II-specific"/>
    <property type="evidence" value="ECO:0007669"/>
    <property type="project" value="InterPro"/>
</dbReference>
<evidence type="ECO:0000256" key="2">
    <source>
        <dbReference type="ARBA" id="ARBA00023242"/>
    </source>
</evidence>
<dbReference type="CDD" id="cd12148">
    <property type="entry name" value="fungal_TF_MHR"/>
    <property type="match status" value="1"/>
</dbReference>
<feature type="region of interest" description="Disordered" evidence="3">
    <location>
        <begin position="1059"/>
        <end position="1098"/>
    </location>
</feature>
<evidence type="ECO:0000256" key="1">
    <source>
        <dbReference type="ARBA" id="ARBA00022723"/>
    </source>
</evidence>
<evidence type="ECO:0000313" key="5">
    <source>
        <dbReference type="EMBL" id="CRK35290.1"/>
    </source>
</evidence>
<dbReference type="AlphaFoldDB" id="A0A0G4MML1"/>
<dbReference type="Gene3D" id="4.10.240.10">
    <property type="entry name" value="Zn(2)-C6 fungal-type DNA-binding domain"/>
    <property type="match status" value="1"/>
</dbReference>
<dbReference type="InterPro" id="IPR007219">
    <property type="entry name" value="XnlR_reg_dom"/>
</dbReference>
<name>A0A0G4MML1_VERLO</name>
<feature type="compositionally biased region" description="Polar residues" evidence="3">
    <location>
        <begin position="1085"/>
        <end position="1096"/>
    </location>
</feature>
<organism evidence="5 6">
    <name type="scientific">Verticillium longisporum</name>
    <name type="common">Verticillium dahliae var. longisporum</name>
    <dbReference type="NCBI Taxonomy" id="100787"/>
    <lineage>
        <taxon>Eukaryota</taxon>
        <taxon>Fungi</taxon>
        <taxon>Dikarya</taxon>
        <taxon>Ascomycota</taxon>
        <taxon>Pezizomycotina</taxon>
        <taxon>Sordariomycetes</taxon>
        <taxon>Hypocreomycetidae</taxon>
        <taxon>Glomerellales</taxon>
        <taxon>Plectosphaerellaceae</taxon>
        <taxon>Verticillium</taxon>
    </lineage>
</organism>